<keyword evidence="7" id="KW-0067">ATP-binding</keyword>
<feature type="repeat" description="TPR" evidence="8">
    <location>
        <begin position="338"/>
        <end position="371"/>
    </location>
</feature>
<dbReference type="GO" id="GO:0005524">
    <property type="term" value="F:ATP binding"/>
    <property type="evidence" value="ECO:0007669"/>
    <property type="project" value="UniProtKB-KW"/>
</dbReference>
<dbReference type="GO" id="GO:0004673">
    <property type="term" value="F:protein histidine kinase activity"/>
    <property type="evidence" value="ECO:0007669"/>
    <property type="project" value="UniProtKB-EC"/>
</dbReference>
<dbReference type="PROSITE" id="PS50005">
    <property type="entry name" value="TPR"/>
    <property type="match status" value="2"/>
</dbReference>
<evidence type="ECO:0000313" key="12">
    <source>
        <dbReference type="Proteomes" id="UP001232063"/>
    </source>
</evidence>
<keyword evidence="3" id="KW-0597">Phosphoprotein</keyword>
<dbReference type="SMART" id="SM00028">
    <property type="entry name" value="TPR"/>
    <property type="match status" value="4"/>
</dbReference>
<feature type="domain" description="Histidine kinase/HSP90-like ATPase" evidence="10">
    <location>
        <begin position="650"/>
        <end position="748"/>
    </location>
</feature>
<dbReference type="Pfam" id="PF02518">
    <property type="entry name" value="HATPase_c"/>
    <property type="match status" value="1"/>
</dbReference>
<name>A0AAE3RCZ2_9BACT</name>
<dbReference type="SMART" id="SM00387">
    <property type="entry name" value="HATPase_c"/>
    <property type="match status" value="1"/>
</dbReference>
<evidence type="ECO:0000256" key="4">
    <source>
        <dbReference type="ARBA" id="ARBA00022679"/>
    </source>
</evidence>
<keyword evidence="12" id="KW-1185">Reference proteome</keyword>
<reference evidence="11" key="1">
    <citation type="submission" date="2023-05" db="EMBL/GenBank/DDBJ databases">
        <authorList>
            <person name="Zhang X."/>
        </authorList>
    </citation>
    <scope>NUCLEOTIDE SEQUENCE</scope>
    <source>
        <strain evidence="11">BD1B2-1</strain>
    </source>
</reference>
<evidence type="ECO:0000256" key="2">
    <source>
        <dbReference type="ARBA" id="ARBA00012438"/>
    </source>
</evidence>
<evidence type="ECO:0000256" key="7">
    <source>
        <dbReference type="ARBA" id="ARBA00022840"/>
    </source>
</evidence>
<keyword evidence="9" id="KW-0175">Coiled coil</keyword>
<gene>
    <name evidence="11" type="ORF">QNI22_33460</name>
</gene>
<dbReference type="PANTHER" id="PTHR41523">
    <property type="entry name" value="TWO-COMPONENT SYSTEM SENSOR PROTEIN"/>
    <property type="match status" value="1"/>
</dbReference>
<dbReference type="EC" id="2.7.13.3" evidence="2"/>
<protein>
    <recommendedName>
        <fullName evidence="2">histidine kinase</fullName>
        <ecNumber evidence="2">2.7.13.3</ecNumber>
    </recommendedName>
</protein>
<proteinExistence type="predicted"/>
<evidence type="ECO:0000256" key="3">
    <source>
        <dbReference type="ARBA" id="ARBA00022553"/>
    </source>
</evidence>
<dbReference type="PANTHER" id="PTHR41523:SF8">
    <property type="entry name" value="ETHYLENE RESPONSE SENSOR PROTEIN"/>
    <property type="match status" value="1"/>
</dbReference>
<dbReference type="InterPro" id="IPR036890">
    <property type="entry name" value="HATPase_C_sf"/>
</dbReference>
<dbReference type="Gene3D" id="3.30.565.10">
    <property type="entry name" value="Histidine kinase-like ATPase, C-terminal domain"/>
    <property type="match status" value="1"/>
</dbReference>
<dbReference type="InterPro" id="IPR003594">
    <property type="entry name" value="HATPase_dom"/>
</dbReference>
<organism evidence="11 12">
    <name type="scientific">Xanthocytophaga agilis</name>
    <dbReference type="NCBI Taxonomy" id="3048010"/>
    <lineage>
        <taxon>Bacteria</taxon>
        <taxon>Pseudomonadati</taxon>
        <taxon>Bacteroidota</taxon>
        <taxon>Cytophagia</taxon>
        <taxon>Cytophagales</taxon>
        <taxon>Rhodocytophagaceae</taxon>
        <taxon>Xanthocytophaga</taxon>
    </lineage>
</organism>
<dbReference type="Pfam" id="PF07568">
    <property type="entry name" value="HisKA_2"/>
    <property type="match status" value="1"/>
</dbReference>
<evidence type="ECO:0000256" key="9">
    <source>
        <dbReference type="SAM" id="Coils"/>
    </source>
</evidence>
<dbReference type="Pfam" id="PF13181">
    <property type="entry name" value="TPR_8"/>
    <property type="match status" value="1"/>
</dbReference>
<evidence type="ECO:0000256" key="6">
    <source>
        <dbReference type="ARBA" id="ARBA00022777"/>
    </source>
</evidence>
<dbReference type="SUPFAM" id="SSF55874">
    <property type="entry name" value="ATPase domain of HSP90 chaperone/DNA topoisomerase II/histidine kinase"/>
    <property type="match status" value="1"/>
</dbReference>
<dbReference type="EMBL" id="JASJOU010000017">
    <property type="protein sequence ID" value="MDJ1505612.1"/>
    <property type="molecule type" value="Genomic_DNA"/>
</dbReference>
<accession>A0AAE3RCZ2</accession>
<evidence type="ECO:0000256" key="1">
    <source>
        <dbReference type="ARBA" id="ARBA00000085"/>
    </source>
</evidence>
<sequence length="768" mass="88142">MVYLTQSFYVLLVSFFCCANLAIKAESFYPIQKQDPADSIRRLLEQSNLKRADTNRANLLLQLSAYYLNRNPPNADSAYLYARQSYIVSNVLHFQKGKIESIYLLGDALVWKGNGQTGRSTLLKGISLSKQQGDTLQQAMGWLYVAASYGRTEAEIPEKIRAFEQAMLLFRHIGNKEKEANALKEIADMHFWQGKSAQSLGELLQVVTLYRSINYPKIHYTYDLLVAVNKQLGNYKDAIQYGLASIESARAAQDTTSFGLFHGRLGTIHGELKQWEEGLLYLKKALWYFEQDKNIWMVLHTARLISANLIAQNRPREALDFFLNIIRKYPPEHVHATLEVERSLGDCYLALKQYAQAEKHYLQMIHIEESRDRKGEHTIVTYEKAGSFYLAIQQYDKARAYLEKALRLQKEAGTLLTIADIHLKLFRIDSAQGRYPAAITHYQHYKALNDSIFNEAKSKQISTLQIQYDTRQKEQNIALLTEQNQVQAGRIRQREIQRNSIIAGATLLLLLLGLIYRQYQVKKRNNEQLQAQKLEISRQNVALQELLKEKEWLLREVHHRVKNNLQMVISLLESQSAYLEREALQAVRDSQHRVFAMSLIHQKLYQEHNVATIAMSVYLHELVHYLRDSFDISQRIRFELQIQPIELDATQAIPLGLILNEALTNALKYAFPNNQDGLIRISLIEQADHHFLLTVADNGVGLPDGFDSLTTSTLGMKLMQGLSQDINARLEIESQQGTWIRIWFMAHPVLGQLPVDSLPLADMLNGKP</sequence>
<dbReference type="InterPro" id="IPR011495">
    <property type="entry name" value="Sig_transdc_His_kin_sub2_dim/P"/>
</dbReference>
<keyword evidence="6 11" id="KW-0418">Kinase</keyword>
<dbReference type="InterPro" id="IPR019734">
    <property type="entry name" value="TPR_rpt"/>
</dbReference>
<dbReference type="AlphaFoldDB" id="A0AAE3RCZ2"/>
<feature type="coiled-coil region" evidence="9">
    <location>
        <begin position="519"/>
        <end position="549"/>
    </location>
</feature>
<dbReference type="RefSeq" id="WP_314517818.1">
    <property type="nucleotide sequence ID" value="NZ_JASJOU010000017.1"/>
</dbReference>
<dbReference type="Proteomes" id="UP001232063">
    <property type="component" value="Unassembled WGS sequence"/>
</dbReference>
<evidence type="ECO:0000256" key="8">
    <source>
        <dbReference type="PROSITE-ProRule" id="PRU00339"/>
    </source>
</evidence>
<feature type="repeat" description="TPR" evidence="8">
    <location>
        <begin position="379"/>
        <end position="412"/>
    </location>
</feature>
<dbReference type="SUPFAM" id="SSF48452">
    <property type="entry name" value="TPR-like"/>
    <property type="match status" value="3"/>
</dbReference>
<dbReference type="InterPro" id="IPR011990">
    <property type="entry name" value="TPR-like_helical_dom_sf"/>
</dbReference>
<comment type="caution">
    <text evidence="11">The sequence shown here is derived from an EMBL/GenBank/DDBJ whole genome shotgun (WGS) entry which is preliminary data.</text>
</comment>
<keyword evidence="4" id="KW-0808">Transferase</keyword>
<evidence type="ECO:0000259" key="10">
    <source>
        <dbReference type="SMART" id="SM00387"/>
    </source>
</evidence>
<dbReference type="Gene3D" id="1.25.40.10">
    <property type="entry name" value="Tetratricopeptide repeat domain"/>
    <property type="match status" value="2"/>
</dbReference>
<evidence type="ECO:0000313" key="11">
    <source>
        <dbReference type="EMBL" id="MDJ1505612.1"/>
    </source>
</evidence>
<comment type="catalytic activity">
    <reaction evidence="1">
        <text>ATP + protein L-histidine = ADP + protein N-phospho-L-histidine.</text>
        <dbReference type="EC" id="2.7.13.3"/>
    </reaction>
</comment>
<dbReference type="Gene3D" id="3.30.450.20">
    <property type="entry name" value="PAS domain"/>
    <property type="match status" value="1"/>
</dbReference>
<keyword evidence="8" id="KW-0802">TPR repeat</keyword>
<keyword evidence="5" id="KW-0547">Nucleotide-binding</keyword>
<evidence type="ECO:0000256" key="5">
    <source>
        <dbReference type="ARBA" id="ARBA00022741"/>
    </source>
</evidence>